<keyword evidence="4 5" id="KW-0574">Periplasm</keyword>
<feature type="signal peptide" evidence="5">
    <location>
        <begin position="1"/>
        <end position="22"/>
    </location>
</feature>
<name>A0A7W4Z5N9_9GAMM</name>
<dbReference type="Pfam" id="PF04052">
    <property type="entry name" value="TolB_N"/>
    <property type="match status" value="1"/>
</dbReference>
<proteinExistence type="inferred from homology"/>
<dbReference type="Proteomes" id="UP000537130">
    <property type="component" value="Unassembled WGS sequence"/>
</dbReference>
<evidence type="ECO:0000256" key="4">
    <source>
        <dbReference type="ARBA" id="ARBA00022764"/>
    </source>
</evidence>
<evidence type="ECO:0000256" key="3">
    <source>
        <dbReference type="ARBA" id="ARBA00022729"/>
    </source>
</evidence>
<dbReference type="Gene3D" id="3.40.50.10070">
    <property type="entry name" value="TolB, N-terminal domain"/>
    <property type="match status" value="1"/>
</dbReference>
<dbReference type="AlphaFoldDB" id="A0A7W4Z5N9"/>
<dbReference type="HAMAP" id="MF_00671">
    <property type="entry name" value="TolB"/>
    <property type="match status" value="1"/>
</dbReference>
<accession>A0A7W4Z5N9</accession>
<organism evidence="7 8">
    <name type="scientific">Litorivivens lipolytica</name>
    <dbReference type="NCBI Taxonomy" id="1524264"/>
    <lineage>
        <taxon>Bacteria</taxon>
        <taxon>Pseudomonadati</taxon>
        <taxon>Pseudomonadota</taxon>
        <taxon>Gammaproteobacteria</taxon>
        <taxon>Litorivivens</taxon>
    </lineage>
</organism>
<dbReference type="SUPFAM" id="SSF69304">
    <property type="entry name" value="Tricorn protease N-terminal domain"/>
    <property type="match status" value="1"/>
</dbReference>
<keyword evidence="5" id="KW-0131">Cell cycle</keyword>
<dbReference type="GO" id="GO:0042597">
    <property type="term" value="C:periplasmic space"/>
    <property type="evidence" value="ECO:0007669"/>
    <property type="project" value="UniProtKB-SubCell"/>
</dbReference>
<dbReference type="InterPro" id="IPR011659">
    <property type="entry name" value="WD40"/>
</dbReference>
<reference evidence="7 8" key="1">
    <citation type="submission" date="2020-08" db="EMBL/GenBank/DDBJ databases">
        <title>Genomic Encyclopedia of Type Strains, Phase III (KMG-III): the genomes of soil and plant-associated and newly described type strains.</title>
        <authorList>
            <person name="Whitman W."/>
        </authorList>
    </citation>
    <scope>NUCLEOTIDE SEQUENCE [LARGE SCALE GENOMIC DNA]</scope>
    <source>
        <strain evidence="7 8">CECT 8654</strain>
    </source>
</reference>
<comment type="similarity">
    <text evidence="2 5">Belongs to the TolB family.</text>
</comment>
<dbReference type="EMBL" id="JACHWY010000001">
    <property type="protein sequence ID" value="MBB3047373.1"/>
    <property type="molecule type" value="Genomic_DNA"/>
</dbReference>
<sequence precursor="true">MRKIVASLLLCGGMIVSALAQAELTIEITRGSDKPVSIAVVPFGWEAGVSLPDDIAAIVGSDLHRTGQFEPMSPADMLSQPKTEAEVFYRDWRSLGVDYLVIGKTRGLPEGGYAAEFTLFDVNLQRKMMTGEERGGRANVRDMAHGISNQIYEKITNIKGAFATKLLYVSARRLEGGKQVFRLVMSDIDGAREQVLLEQSEPILAPTWAPNGRIIAYVSFETTRPAIYMHNLDTAQRVQLTNFRGINGGPVWSPDGKSMAMVLSKDGNPEIYVMDLATRALRRVTNHFAIDTEPDWMDNNSLIFTSDRGGKPQIYRVDLRSERVQRLTFEGDYNARGRVLKGGEGLVMVHRVNGQFHIALQDLKRNRVSILTETSLDESPSMAPNNTILLYATKHQGRGVLAAVSVDGNVHYRLPSDYGDVREPAWSPFLK</sequence>
<evidence type="ECO:0000259" key="6">
    <source>
        <dbReference type="Pfam" id="PF04052"/>
    </source>
</evidence>
<feature type="chain" id="PRO_5031656735" description="Tol-Pal system protein TolB" evidence="5">
    <location>
        <begin position="23"/>
        <end position="431"/>
    </location>
</feature>
<keyword evidence="8" id="KW-1185">Reference proteome</keyword>
<dbReference type="GO" id="GO:0051301">
    <property type="term" value="P:cell division"/>
    <property type="evidence" value="ECO:0007669"/>
    <property type="project" value="UniProtKB-UniRule"/>
</dbReference>
<dbReference type="PANTHER" id="PTHR36842:SF1">
    <property type="entry name" value="PROTEIN TOLB"/>
    <property type="match status" value="1"/>
</dbReference>
<dbReference type="NCBIfam" id="TIGR02800">
    <property type="entry name" value="propeller_TolB"/>
    <property type="match status" value="1"/>
</dbReference>
<comment type="subcellular location">
    <subcellularLocation>
        <location evidence="1 5">Periplasm</location>
    </subcellularLocation>
</comment>
<evidence type="ECO:0000313" key="7">
    <source>
        <dbReference type="EMBL" id="MBB3047373.1"/>
    </source>
</evidence>
<protein>
    <recommendedName>
        <fullName evidence="5">Tol-Pal system protein TolB</fullName>
    </recommendedName>
</protein>
<dbReference type="PANTHER" id="PTHR36842">
    <property type="entry name" value="PROTEIN TOLB HOMOLOG"/>
    <property type="match status" value="1"/>
</dbReference>
<evidence type="ECO:0000256" key="2">
    <source>
        <dbReference type="ARBA" id="ARBA00009820"/>
    </source>
</evidence>
<comment type="caution">
    <text evidence="7">The sequence shown here is derived from an EMBL/GenBank/DDBJ whole genome shotgun (WGS) entry which is preliminary data.</text>
</comment>
<feature type="domain" description="TolB N-terminal" evidence="6">
    <location>
        <begin position="24"/>
        <end position="127"/>
    </location>
</feature>
<dbReference type="Pfam" id="PF07676">
    <property type="entry name" value="PD40"/>
    <property type="match status" value="3"/>
</dbReference>
<dbReference type="SUPFAM" id="SSF52964">
    <property type="entry name" value="TolB, N-terminal domain"/>
    <property type="match status" value="1"/>
</dbReference>
<comment type="subunit">
    <text evidence="5">The Tol-Pal system is composed of five core proteins: the inner membrane proteins TolA, TolQ and TolR, the periplasmic protein TolB and the outer membrane protein Pal. They form a network linking the inner and outer membranes and the peptidoglycan layer.</text>
</comment>
<evidence type="ECO:0000256" key="5">
    <source>
        <dbReference type="HAMAP-Rule" id="MF_00671"/>
    </source>
</evidence>
<dbReference type="InterPro" id="IPR007195">
    <property type="entry name" value="TolB_N"/>
</dbReference>
<keyword evidence="5" id="KW-0132">Cell division</keyword>
<dbReference type="InterPro" id="IPR014167">
    <property type="entry name" value="Tol-Pal_TolB"/>
</dbReference>
<dbReference type="RefSeq" id="WP_183410002.1">
    <property type="nucleotide sequence ID" value="NZ_JACHWY010000001.1"/>
</dbReference>
<keyword evidence="3 5" id="KW-0732">Signal</keyword>
<evidence type="ECO:0000313" key="8">
    <source>
        <dbReference type="Proteomes" id="UP000537130"/>
    </source>
</evidence>
<gene>
    <name evidence="5" type="primary">tolB</name>
    <name evidence="7" type="ORF">FHR99_001609</name>
</gene>
<evidence type="ECO:0000256" key="1">
    <source>
        <dbReference type="ARBA" id="ARBA00004418"/>
    </source>
</evidence>
<dbReference type="InterPro" id="IPR011042">
    <property type="entry name" value="6-blade_b-propeller_TolB-like"/>
</dbReference>
<dbReference type="GO" id="GO:0017038">
    <property type="term" value="P:protein import"/>
    <property type="evidence" value="ECO:0007669"/>
    <property type="project" value="InterPro"/>
</dbReference>
<comment type="function">
    <text evidence="5">Part of the Tol-Pal system, which plays a role in outer membrane invagination during cell division and is important for maintaining outer membrane integrity.</text>
</comment>
<dbReference type="Gene3D" id="2.120.10.30">
    <property type="entry name" value="TolB, C-terminal domain"/>
    <property type="match status" value="1"/>
</dbReference>